<feature type="domain" description="Endonuclease/exonuclease/phosphatase" evidence="1">
    <location>
        <begin position="12"/>
        <end position="100"/>
    </location>
</feature>
<reference evidence="3" key="2">
    <citation type="submission" date="2017-12" db="EMBL/GenBank/DDBJ databases">
        <title>Genome sequence of the Bar-tailed Godwit (Limosa lapponica baueri).</title>
        <authorList>
            <person name="Lima N.C.B."/>
            <person name="Parody-Merino A.M."/>
            <person name="Battley P.F."/>
            <person name="Fidler A.E."/>
            <person name="Prosdocimi F."/>
        </authorList>
    </citation>
    <scope>NUCLEOTIDE SEQUENCE [LARGE SCALE GENOMIC DNA]</scope>
</reference>
<dbReference type="OrthoDB" id="9393271at2759"/>
<keyword evidence="3" id="KW-1185">Reference proteome</keyword>
<name>A0A2I0U9B7_LIMLA</name>
<dbReference type="GO" id="GO:0003824">
    <property type="term" value="F:catalytic activity"/>
    <property type="evidence" value="ECO:0007669"/>
    <property type="project" value="InterPro"/>
</dbReference>
<sequence>MSGRRLKCLYTNARSMGNKQEELEAILLQESYDIVAITETWWDESYDWSVVINGYKLFRRDRRGRRVGGVALYVKKWLECEELLLKNSHEQVESLWVGIRDRDNKGSLVVGV</sequence>
<reference evidence="3" key="1">
    <citation type="submission" date="2017-11" db="EMBL/GenBank/DDBJ databases">
        <authorList>
            <person name="Lima N.C."/>
            <person name="Parody-Merino A.M."/>
            <person name="Battley P.F."/>
            <person name="Fidler A.E."/>
            <person name="Prosdocimi F."/>
        </authorList>
    </citation>
    <scope>NUCLEOTIDE SEQUENCE [LARGE SCALE GENOMIC DNA]</scope>
</reference>
<dbReference type="SUPFAM" id="SSF56219">
    <property type="entry name" value="DNase I-like"/>
    <property type="match status" value="1"/>
</dbReference>
<dbReference type="InterPro" id="IPR036691">
    <property type="entry name" value="Endo/exonu/phosph_ase_sf"/>
</dbReference>
<dbReference type="GO" id="GO:0061343">
    <property type="term" value="P:cell adhesion involved in heart morphogenesis"/>
    <property type="evidence" value="ECO:0007669"/>
    <property type="project" value="TreeGrafter"/>
</dbReference>
<dbReference type="GO" id="GO:0007508">
    <property type="term" value="P:larval heart development"/>
    <property type="evidence" value="ECO:0007669"/>
    <property type="project" value="TreeGrafter"/>
</dbReference>
<dbReference type="GO" id="GO:0031012">
    <property type="term" value="C:extracellular matrix"/>
    <property type="evidence" value="ECO:0007669"/>
    <property type="project" value="TreeGrafter"/>
</dbReference>
<dbReference type="Proteomes" id="UP000233556">
    <property type="component" value="Unassembled WGS sequence"/>
</dbReference>
<organism evidence="2 3">
    <name type="scientific">Limosa lapponica baueri</name>
    <dbReference type="NCBI Taxonomy" id="1758121"/>
    <lineage>
        <taxon>Eukaryota</taxon>
        <taxon>Metazoa</taxon>
        <taxon>Chordata</taxon>
        <taxon>Craniata</taxon>
        <taxon>Vertebrata</taxon>
        <taxon>Euteleostomi</taxon>
        <taxon>Archelosauria</taxon>
        <taxon>Archosauria</taxon>
        <taxon>Dinosauria</taxon>
        <taxon>Saurischia</taxon>
        <taxon>Theropoda</taxon>
        <taxon>Coelurosauria</taxon>
        <taxon>Aves</taxon>
        <taxon>Neognathae</taxon>
        <taxon>Neoaves</taxon>
        <taxon>Charadriiformes</taxon>
        <taxon>Scolopacidae</taxon>
        <taxon>Limosa</taxon>
    </lineage>
</organism>
<dbReference type="AlphaFoldDB" id="A0A2I0U9B7"/>
<dbReference type="PANTHER" id="PTHR33395">
    <property type="entry name" value="TRANSCRIPTASE, PUTATIVE-RELATED-RELATED"/>
    <property type="match status" value="1"/>
</dbReference>
<dbReference type="PANTHER" id="PTHR33395:SF22">
    <property type="entry name" value="REVERSE TRANSCRIPTASE DOMAIN-CONTAINING PROTEIN"/>
    <property type="match status" value="1"/>
</dbReference>
<dbReference type="Gene3D" id="3.60.10.10">
    <property type="entry name" value="Endonuclease/exonuclease/phosphatase"/>
    <property type="match status" value="1"/>
</dbReference>
<dbReference type="EMBL" id="KZ505973">
    <property type="protein sequence ID" value="PKU42649.1"/>
    <property type="molecule type" value="Genomic_DNA"/>
</dbReference>
<dbReference type="InterPro" id="IPR005135">
    <property type="entry name" value="Endo/exonuclease/phosphatase"/>
</dbReference>
<evidence type="ECO:0000313" key="2">
    <source>
        <dbReference type="EMBL" id="PKU42649.1"/>
    </source>
</evidence>
<protein>
    <submittedName>
        <fullName evidence="2">Nipped-b-like protein</fullName>
    </submittedName>
</protein>
<evidence type="ECO:0000259" key="1">
    <source>
        <dbReference type="Pfam" id="PF03372"/>
    </source>
</evidence>
<proteinExistence type="predicted"/>
<evidence type="ECO:0000313" key="3">
    <source>
        <dbReference type="Proteomes" id="UP000233556"/>
    </source>
</evidence>
<accession>A0A2I0U9B7</accession>
<gene>
    <name evidence="2" type="ORF">llap_7066</name>
</gene>
<dbReference type="Pfam" id="PF03372">
    <property type="entry name" value="Exo_endo_phos"/>
    <property type="match status" value="1"/>
</dbReference>